<evidence type="ECO:0000313" key="1">
    <source>
        <dbReference type="EMBL" id="PKI41064.1"/>
    </source>
</evidence>
<sequence>MDGYLQLLLIEPAPVDCVPAIGKFICEILGQGLELLILKYLRSQIGSTGLVAGVMPSAWDRELSETAAEDAVTLVVLLKVRSFPVELWLYLILQRAKLINNSSKLTPILWQFFQLNLIVQVYRERSCRRICRLLAEARKSYDGTR</sequence>
<dbReference type="AlphaFoldDB" id="A0A2I0IAN6"/>
<name>A0A2I0IAN6_PUNGR</name>
<comment type="caution">
    <text evidence="1">The sequence shown here is derived from an EMBL/GenBank/DDBJ whole genome shotgun (WGS) entry which is preliminary data.</text>
</comment>
<reference evidence="1 2" key="1">
    <citation type="submission" date="2017-11" db="EMBL/GenBank/DDBJ databases">
        <title>De-novo sequencing of pomegranate (Punica granatum L.) genome.</title>
        <authorList>
            <person name="Akparov Z."/>
            <person name="Amiraslanov A."/>
            <person name="Hajiyeva S."/>
            <person name="Abbasov M."/>
            <person name="Kaur K."/>
            <person name="Hamwieh A."/>
            <person name="Solovyev V."/>
            <person name="Salamov A."/>
            <person name="Braich B."/>
            <person name="Kosarev P."/>
            <person name="Mahmoud A."/>
            <person name="Hajiyev E."/>
            <person name="Babayeva S."/>
            <person name="Izzatullayeva V."/>
            <person name="Mammadov A."/>
            <person name="Mammadov A."/>
            <person name="Sharifova S."/>
            <person name="Ojaghi J."/>
            <person name="Eynullazada K."/>
            <person name="Bayramov B."/>
            <person name="Abdulazimova A."/>
            <person name="Shahmuradov I."/>
        </authorList>
    </citation>
    <scope>NUCLEOTIDE SEQUENCE [LARGE SCALE GENOMIC DNA]</scope>
    <source>
        <strain evidence="2">cv. AG2017</strain>
        <tissue evidence="1">Leaf</tissue>
    </source>
</reference>
<dbReference type="Proteomes" id="UP000233551">
    <property type="component" value="Unassembled WGS sequence"/>
</dbReference>
<gene>
    <name evidence="1" type="ORF">CRG98_038592</name>
</gene>
<accession>A0A2I0IAN6</accession>
<evidence type="ECO:0000313" key="2">
    <source>
        <dbReference type="Proteomes" id="UP000233551"/>
    </source>
</evidence>
<proteinExistence type="predicted"/>
<dbReference type="EMBL" id="PGOL01003458">
    <property type="protein sequence ID" value="PKI41064.1"/>
    <property type="molecule type" value="Genomic_DNA"/>
</dbReference>
<keyword evidence="2" id="KW-1185">Reference proteome</keyword>
<protein>
    <submittedName>
        <fullName evidence="1">Uncharacterized protein</fullName>
    </submittedName>
</protein>
<organism evidence="1 2">
    <name type="scientific">Punica granatum</name>
    <name type="common">Pomegranate</name>
    <dbReference type="NCBI Taxonomy" id="22663"/>
    <lineage>
        <taxon>Eukaryota</taxon>
        <taxon>Viridiplantae</taxon>
        <taxon>Streptophyta</taxon>
        <taxon>Embryophyta</taxon>
        <taxon>Tracheophyta</taxon>
        <taxon>Spermatophyta</taxon>
        <taxon>Magnoliopsida</taxon>
        <taxon>eudicotyledons</taxon>
        <taxon>Gunneridae</taxon>
        <taxon>Pentapetalae</taxon>
        <taxon>rosids</taxon>
        <taxon>malvids</taxon>
        <taxon>Myrtales</taxon>
        <taxon>Lythraceae</taxon>
        <taxon>Punica</taxon>
    </lineage>
</organism>